<accession>A0A1A8WTS1</accession>
<sequence>MATILQGNFIESLSSKVYYRTMFESQTNYCIESDNIKFTQARTKLNEYEKINSIKNRLVNALCHVSFTNAGENCDKQCHKLYYWSGNELFNKLEEDSFSKVIGILEEVSNALHERDKCKCNFFKDVKKEKFEKMKIVRDYCEDYENIKSTLIAHNYTCDKNVSDYLHKATNAYEEIYECTQESAKSYCTEFKKHVPSCFKKKLSPLKCEIKQVSAENQGTSQYNTTILDPEYVINVSGFTSSQIFLFFVLPFVVIFFIGFLLYKFTPIVLWIHTRVLKKKSIRRNLDEMDTLELTGYTNGQRKSNLGRKQLNVAYHAA</sequence>
<dbReference type="InterPro" id="IPR008780">
    <property type="entry name" value="Plasmodium_Vir"/>
</dbReference>
<gene>
    <name evidence="2" type="ORF">PMALA_053070</name>
</gene>
<keyword evidence="1" id="KW-1133">Transmembrane helix</keyword>
<name>A0A1A8WTS1_PLAMA</name>
<reference evidence="3" key="1">
    <citation type="submission" date="2016-05" db="EMBL/GenBank/DDBJ databases">
        <authorList>
            <person name="Naeem Raeece"/>
        </authorList>
    </citation>
    <scope>NUCLEOTIDE SEQUENCE [LARGE SCALE GENOMIC DNA]</scope>
</reference>
<protein>
    <submittedName>
        <fullName evidence="2">PIR Superfamily Protein</fullName>
    </submittedName>
</protein>
<dbReference type="Proteomes" id="UP000078597">
    <property type="component" value="Unassembled WGS sequence"/>
</dbReference>
<dbReference type="EMBL" id="FLQW01003910">
    <property type="protein sequence ID" value="SBS96361.1"/>
    <property type="molecule type" value="Genomic_DNA"/>
</dbReference>
<evidence type="ECO:0000313" key="2">
    <source>
        <dbReference type="EMBL" id="SBS96361.1"/>
    </source>
</evidence>
<proteinExistence type="predicted"/>
<evidence type="ECO:0000256" key="1">
    <source>
        <dbReference type="SAM" id="Phobius"/>
    </source>
</evidence>
<dbReference type="Pfam" id="PF05795">
    <property type="entry name" value="Plasmodium_Vir"/>
    <property type="match status" value="2"/>
</dbReference>
<dbReference type="AlphaFoldDB" id="A0A1A8WTS1"/>
<keyword evidence="1" id="KW-0812">Transmembrane</keyword>
<keyword evidence="1" id="KW-0472">Membrane</keyword>
<organism evidence="2 3">
    <name type="scientific">Plasmodium malariae</name>
    <dbReference type="NCBI Taxonomy" id="5858"/>
    <lineage>
        <taxon>Eukaryota</taxon>
        <taxon>Sar</taxon>
        <taxon>Alveolata</taxon>
        <taxon>Apicomplexa</taxon>
        <taxon>Aconoidasida</taxon>
        <taxon>Haemosporida</taxon>
        <taxon>Plasmodiidae</taxon>
        <taxon>Plasmodium</taxon>
        <taxon>Plasmodium (Plasmodium)</taxon>
    </lineage>
</organism>
<dbReference type="VEuPathDB" id="PlasmoDB:PmUG01_00034600"/>
<feature type="transmembrane region" description="Helical" evidence="1">
    <location>
        <begin position="244"/>
        <end position="272"/>
    </location>
</feature>
<evidence type="ECO:0000313" key="3">
    <source>
        <dbReference type="Proteomes" id="UP000078597"/>
    </source>
</evidence>